<evidence type="ECO:0000256" key="1">
    <source>
        <dbReference type="ARBA" id="ARBA00023015"/>
    </source>
</evidence>
<dbReference type="EMBL" id="SRPF01000004">
    <property type="protein sequence ID" value="TGN38735.1"/>
    <property type="molecule type" value="Genomic_DNA"/>
</dbReference>
<organism evidence="5 6">
    <name type="scientific">Marinobacter confluentis</name>
    <dbReference type="NCBI Taxonomy" id="1697557"/>
    <lineage>
        <taxon>Bacteria</taxon>
        <taxon>Pseudomonadati</taxon>
        <taxon>Pseudomonadota</taxon>
        <taxon>Gammaproteobacteria</taxon>
        <taxon>Pseudomonadales</taxon>
        <taxon>Marinobacteraceae</taxon>
        <taxon>Marinobacter</taxon>
    </lineage>
</organism>
<dbReference type="PANTHER" id="PTHR43280:SF27">
    <property type="entry name" value="TRANSCRIPTIONAL REGULATOR MTLR"/>
    <property type="match status" value="1"/>
</dbReference>
<comment type="caution">
    <text evidence="5">The sequence shown here is derived from an EMBL/GenBank/DDBJ whole genome shotgun (WGS) entry which is preliminary data.</text>
</comment>
<proteinExistence type="predicted"/>
<evidence type="ECO:0000313" key="6">
    <source>
        <dbReference type="Proteomes" id="UP000298325"/>
    </source>
</evidence>
<dbReference type="InterPro" id="IPR018062">
    <property type="entry name" value="HTH_AraC-typ_CS"/>
</dbReference>
<accession>A0A4Z1C607</accession>
<gene>
    <name evidence="5" type="ORF">E5Q11_13415</name>
</gene>
<evidence type="ECO:0000259" key="4">
    <source>
        <dbReference type="PROSITE" id="PS01124"/>
    </source>
</evidence>
<dbReference type="Pfam" id="PF12833">
    <property type="entry name" value="HTH_18"/>
    <property type="match status" value="1"/>
</dbReference>
<dbReference type="PROSITE" id="PS00041">
    <property type="entry name" value="HTH_ARAC_FAMILY_1"/>
    <property type="match status" value="1"/>
</dbReference>
<dbReference type="Proteomes" id="UP000298325">
    <property type="component" value="Unassembled WGS sequence"/>
</dbReference>
<dbReference type="OrthoDB" id="9816011at2"/>
<dbReference type="PRINTS" id="PR00032">
    <property type="entry name" value="HTHARAC"/>
</dbReference>
<dbReference type="InterPro" id="IPR020449">
    <property type="entry name" value="Tscrpt_reg_AraC-type_HTH"/>
</dbReference>
<dbReference type="InterPro" id="IPR018060">
    <property type="entry name" value="HTH_AraC"/>
</dbReference>
<feature type="domain" description="HTH araC/xylS-type" evidence="4">
    <location>
        <begin position="184"/>
        <end position="282"/>
    </location>
</feature>
<dbReference type="SMART" id="SM00342">
    <property type="entry name" value="HTH_ARAC"/>
    <property type="match status" value="1"/>
</dbReference>
<keyword evidence="2" id="KW-0238">DNA-binding</keyword>
<dbReference type="PANTHER" id="PTHR43280">
    <property type="entry name" value="ARAC-FAMILY TRANSCRIPTIONAL REGULATOR"/>
    <property type="match status" value="1"/>
</dbReference>
<reference evidence="5 6" key="1">
    <citation type="submission" date="2019-04" db="EMBL/GenBank/DDBJ databases">
        <authorList>
            <person name="Park S."/>
            <person name="Yoon J.-H."/>
        </authorList>
    </citation>
    <scope>NUCLEOTIDE SEQUENCE [LARGE SCALE GENOMIC DNA]</scope>
    <source>
        <strain evidence="5 6">HJM-18</strain>
    </source>
</reference>
<dbReference type="AlphaFoldDB" id="A0A4Z1C607"/>
<sequence length="304" mass="34299">MGNCKRVMAVGSAASTAASDCIGSKVNKRWHCHDELELHYFRRIRGKAFIGDYEKELDDENLFLVGPNVPHYWLTESPEGSRQEGFHCSLFFSDFNLVNSFQVLTEFGKLQLLLEDAKLGIEFKEPSVISGVGESMMDLQKMEGCAVVGGLFSVLDCLLEGKRQTLNSDDFIACNNNFESRSIERAIYYINNNFHEFITLDKAAAIANMSSAHFCRIFKRIHGVGFVDYLNKLRVEFACQLLAHLRKSVSSIAYECGYVSLSSFNRNFQKYMNQSPSEYRRQRVLMAASGTTDRQLPGRPSAGV</sequence>
<keyword evidence="6" id="KW-1185">Reference proteome</keyword>
<dbReference type="Gene3D" id="1.10.10.60">
    <property type="entry name" value="Homeodomain-like"/>
    <property type="match status" value="2"/>
</dbReference>
<dbReference type="GO" id="GO:0043565">
    <property type="term" value="F:sequence-specific DNA binding"/>
    <property type="evidence" value="ECO:0007669"/>
    <property type="project" value="InterPro"/>
</dbReference>
<evidence type="ECO:0000313" key="5">
    <source>
        <dbReference type="EMBL" id="TGN38735.1"/>
    </source>
</evidence>
<dbReference type="InterPro" id="IPR009057">
    <property type="entry name" value="Homeodomain-like_sf"/>
</dbReference>
<evidence type="ECO:0000256" key="3">
    <source>
        <dbReference type="ARBA" id="ARBA00023163"/>
    </source>
</evidence>
<name>A0A4Z1C607_9GAMM</name>
<dbReference type="GO" id="GO:0003700">
    <property type="term" value="F:DNA-binding transcription factor activity"/>
    <property type="evidence" value="ECO:0007669"/>
    <property type="project" value="InterPro"/>
</dbReference>
<dbReference type="GO" id="GO:0009893">
    <property type="term" value="P:positive regulation of metabolic process"/>
    <property type="evidence" value="ECO:0007669"/>
    <property type="project" value="UniProtKB-ARBA"/>
</dbReference>
<dbReference type="SUPFAM" id="SSF46689">
    <property type="entry name" value="Homeodomain-like"/>
    <property type="match status" value="2"/>
</dbReference>
<protein>
    <submittedName>
        <fullName evidence="5">AraC family transcriptional regulator</fullName>
    </submittedName>
</protein>
<dbReference type="PROSITE" id="PS01124">
    <property type="entry name" value="HTH_ARAC_FAMILY_2"/>
    <property type="match status" value="1"/>
</dbReference>
<evidence type="ECO:0000256" key="2">
    <source>
        <dbReference type="ARBA" id="ARBA00023125"/>
    </source>
</evidence>
<keyword evidence="3" id="KW-0804">Transcription</keyword>
<keyword evidence="1" id="KW-0805">Transcription regulation</keyword>